<evidence type="ECO:0000313" key="2">
    <source>
        <dbReference type="EMBL" id="GMS95733.1"/>
    </source>
</evidence>
<evidence type="ECO:0008006" key="4">
    <source>
        <dbReference type="Google" id="ProtNLM"/>
    </source>
</evidence>
<organism evidence="2 3">
    <name type="scientific">Pristionchus entomophagus</name>
    <dbReference type="NCBI Taxonomy" id="358040"/>
    <lineage>
        <taxon>Eukaryota</taxon>
        <taxon>Metazoa</taxon>
        <taxon>Ecdysozoa</taxon>
        <taxon>Nematoda</taxon>
        <taxon>Chromadorea</taxon>
        <taxon>Rhabditida</taxon>
        <taxon>Rhabditina</taxon>
        <taxon>Diplogasteromorpha</taxon>
        <taxon>Diplogasteroidea</taxon>
        <taxon>Neodiplogasteridae</taxon>
        <taxon>Pristionchus</taxon>
    </lineage>
</organism>
<proteinExistence type="predicted"/>
<keyword evidence="3" id="KW-1185">Reference proteome</keyword>
<dbReference type="AlphaFoldDB" id="A0AAV5TNA1"/>
<accession>A0AAV5TNA1</accession>
<evidence type="ECO:0000256" key="1">
    <source>
        <dbReference type="SAM" id="Phobius"/>
    </source>
</evidence>
<keyword evidence="1" id="KW-0812">Transmembrane</keyword>
<comment type="caution">
    <text evidence="2">The sequence shown here is derived from an EMBL/GenBank/DDBJ whole genome shotgun (WGS) entry which is preliminary data.</text>
</comment>
<name>A0AAV5TNA1_9BILA</name>
<gene>
    <name evidence="2" type="ORF">PENTCL1PPCAC_17908</name>
</gene>
<keyword evidence="1" id="KW-0472">Membrane</keyword>
<sequence>RENIDCSCVHLVCGQSMAISRDASQTRRSLRSPLHNSLHSSGNASSLCCDGYWTVYFMQSLWSIQSQRSHTHWSGIVYDIPSAHSARSCVVSVIQASTFAFLLATFHGHQYEKGETTSLGMHHPPQCFNSDVLMDCIHNVTDKFNECNKLESVSLLSVSGQLRRTPFFDHVLTEFTVVSESLSIHSFIHISCFKNHSNIKALAKLSYFMVIPLLTLLLFLIFAIHIPYIIPVNHSAFRIRINSKFKSSV</sequence>
<evidence type="ECO:0000313" key="3">
    <source>
        <dbReference type="Proteomes" id="UP001432027"/>
    </source>
</evidence>
<dbReference type="Proteomes" id="UP001432027">
    <property type="component" value="Unassembled WGS sequence"/>
</dbReference>
<feature type="transmembrane region" description="Helical" evidence="1">
    <location>
        <begin position="205"/>
        <end position="230"/>
    </location>
</feature>
<protein>
    <recommendedName>
        <fullName evidence="4">G protein-coupled receptor</fullName>
    </recommendedName>
</protein>
<reference evidence="2" key="1">
    <citation type="submission" date="2023-10" db="EMBL/GenBank/DDBJ databases">
        <title>Genome assembly of Pristionchus species.</title>
        <authorList>
            <person name="Yoshida K."/>
            <person name="Sommer R.J."/>
        </authorList>
    </citation>
    <scope>NUCLEOTIDE SEQUENCE</scope>
    <source>
        <strain evidence="2">RS0144</strain>
    </source>
</reference>
<keyword evidence="1" id="KW-1133">Transmembrane helix</keyword>
<feature type="non-terminal residue" evidence="2">
    <location>
        <position position="1"/>
    </location>
</feature>
<dbReference type="EMBL" id="BTSX01000004">
    <property type="protein sequence ID" value="GMS95733.1"/>
    <property type="molecule type" value="Genomic_DNA"/>
</dbReference>